<dbReference type="PATRIC" id="fig|1391653.3.peg.3290"/>
<dbReference type="Proteomes" id="UP000055590">
    <property type="component" value="Chromosome"/>
</dbReference>
<organism evidence="9 10">
    <name type="scientific">Vulgatibacter incomptus</name>
    <dbReference type="NCBI Taxonomy" id="1391653"/>
    <lineage>
        <taxon>Bacteria</taxon>
        <taxon>Pseudomonadati</taxon>
        <taxon>Myxococcota</taxon>
        <taxon>Myxococcia</taxon>
        <taxon>Myxococcales</taxon>
        <taxon>Cystobacterineae</taxon>
        <taxon>Vulgatibacteraceae</taxon>
        <taxon>Vulgatibacter</taxon>
    </lineage>
</organism>
<keyword evidence="8" id="KW-0275">Fatty acid biosynthesis</keyword>
<dbReference type="UniPathway" id="UPA00094"/>
<dbReference type="InterPro" id="IPR002347">
    <property type="entry name" value="SDR_fam"/>
</dbReference>
<dbReference type="AlphaFoldDB" id="A0A0K1PGX0"/>
<evidence type="ECO:0000256" key="5">
    <source>
        <dbReference type="ARBA" id="ARBA00022832"/>
    </source>
</evidence>
<dbReference type="InterPro" id="IPR014358">
    <property type="entry name" value="Enoyl-ACP_Rdtase_NADH"/>
</dbReference>
<dbReference type="STRING" id="1391653.AKJ08_3147"/>
<keyword evidence="10" id="KW-1185">Reference proteome</keyword>
<gene>
    <name evidence="9" type="ORF">AKJ08_3147</name>
</gene>
<keyword evidence="6" id="KW-0560">Oxidoreductase</keyword>
<dbReference type="InterPro" id="IPR036291">
    <property type="entry name" value="NAD(P)-bd_dom_sf"/>
</dbReference>
<dbReference type="PANTHER" id="PTHR43159:SF2">
    <property type="entry name" value="ENOYL-[ACYL-CARRIER-PROTEIN] REDUCTASE [NADH], CHLOROPLASTIC"/>
    <property type="match status" value="1"/>
</dbReference>
<accession>A0A0K1PGX0</accession>
<evidence type="ECO:0000313" key="9">
    <source>
        <dbReference type="EMBL" id="AKU92760.1"/>
    </source>
</evidence>
<evidence type="ECO:0000256" key="3">
    <source>
        <dbReference type="ARBA" id="ARBA00012996"/>
    </source>
</evidence>
<sequence>MATFQVREIWRSRSQCLTGVGERVVNGRFHARRLFSRHPSEYGVGPRHDLGDLLLEDGIPQTRPINDWMVVCRAPLTSTVRYLAWDLSPKGIRINSVAAGPLDTMAAKSIPGFELLEKRWVTQAPLGRNLRTRHPDVYPAAIALLSDWFPSTSGEMVHVDGSYHAIGASPIELREGGSDAES</sequence>
<keyword evidence="7" id="KW-0443">Lipid metabolism</keyword>
<comment type="pathway">
    <text evidence="1">Lipid metabolism; fatty acid biosynthesis.</text>
</comment>
<reference evidence="9 10" key="1">
    <citation type="submission" date="2015-08" db="EMBL/GenBank/DDBJ databases">
        <authorList>
            <person name="Babu N.S."/>
            <person name="Beckwith C.J."/>
            <person name="Beseler K.G."/>
            <person name="Brison A."/>
            <person name="Carone J.V."/>
            <person name="Caskin T.P."/>
            <person name="Diamond M."/>
            <person name="Durham M.E."/>
            <person name="Foxe J.M."/>
            <person name="Go M."/>
            <person name="Henderson B.A."/>
            <person name="Jones I.B."/>
            <person name="McGettigan J.A."/>
            <person name="Micheletti S.J."/>
            <person name="Nasrallah M.E."/>
            <person name="Ortiz D."/>
            <person name="Piller C.R."/>
            <person name="Privatt S.R."/>
            <person name="Schneider S.L."/>
            <person name="Sharp S."/>
            <person name="Smith T.C."/>
            <person name="Stanton J.D."/>
            <person name="Ullery H.E."/>
            <person name="Wilson R.J."/>
            <person name="Serrano M.G."/>
            <person name="Buck G."/>
            <person name="Lee V."/>
            <person name="Wang Y."/>
            <person name="Carvalho R."/>
            <person name="Voegtly L."/>
            <person name="Shi R."/>
            <person name="Duckworth R."/>
            <person name="Johnson A."/>
            <person name="Loviza R."/>
            <person name="Walstead R."/>
            <person name="Shah Z."/>
            <person name="Kiflezghi M."/>
            <person name="Wade K."/>
            <person name="Ball S.L."/>
            <person name="Bradley K.W."/>
            <person name="Asai D.J."/>
            <person name="Bowman C.A."/>
            <person name="Russell D.A."/>
            <person name="Pope W.H."/>
            <person name="Jacobs-Sera D."/>
            <person name="Hendrix R.W."/>
            <person name="Hatfull G.F."/>
        </authorList>
    </citation>
    <scope>NUCLEOTIDE SEQUENCE [LARGE SCALE GENOMIC DNA]</scope>
    <source>
        <strain evidence="9 10">DSM 27710</strain>
    </source>
</reference>
<dbReference type="KEGG" id="vin:AKJ08_3147"/>
<evidence type="ECO:0000256" key="6">
    <source>
        <dbReference type="ARBA" id="ARBA00023002"/>
    </source>
</evidence>
<dbReference type="EC" id="1.3.1.9" evidence="3"/>
<dbReference type="GO" id="GO:0004318">
    <property type="term" value="F:enoyl-[acyl-carrier-protein] reductase (NADH) activity"/>
    <property type="evidence" value="ECO:0007669"/>
    <property type="project" value="UniProtKB-EC"/>
</dbReference>
<evidence type="ECO:0000256" key="2">
    <source>
        <dbReference type="ARBA" id="ARBA00009233"/>
    </source>
</evidence>
<name>A0A0K1PGX0_9BACT</name>
<evidence type="ECO:0000313" key="10">
    <source>
        <dbReference type="Proteomes" id="UP000055590"/>
    </source>
</evidence>
<protein>
    <recommendedName>
        <fullName evidence="3">enoyl-[acyl-carrier-protein] reductase (NADH)</fullName>
        <ecNumber evidence="3">1.3.1.9</ecNumber>
    </recommendedName>
</protein>
<evidence type="ECO:0000256" key="1">
    <source>
        <dbReference type="ARBA" id="ARBA00005194"/>
    </source>
</evidence>
<dbReference type="Pfam" id="PF13561">
    <property type="entry name" value="adh_short_C2"/>
    <property type="match status" value="1"/>
</dbReference>
<proteinExistence type="inferred from homology"/>
<dbReference type="SUPFAM" id="SSF51735">
    <property type="entry name" value="NAD(P)-binding Rossmann-fold domains"/>
    <property type="match status" value="1"/>
</dbReference>
<dbReference type="EMBL" id="CP012332">
    <property type="protein sequence ID" value="AKU92760.1"/>
    <property type="molecule type" value="Genomic_DNA"/>
</dbReference>
<dbReference type="PANTHER" id="PTHR43159">
    <property type="entry name" value="ENOYL-[ACYL-CARRIER-PROTEIN] REDUCTASE"/>
    <property type="match status" value="1"/>
</dbReference>
<evidence type="ECO:0000256" key="4">
    <source>
        <dbReference type="ARBA" id="ARBA00022516"/>
    </source>
</evidence>
<dbReference type="GO" id="GO:0006633">
    <property type="term" value="P:fatty acid biosynthetic process"/>
    <property type="evidence" value="ECO:0007669"/>
    <property type="project" value="UniProtKB-UniPathway"/>
</dbReference>
<evidence type="ECO:0000256" key="7">
    <source>
        <dbReference type="ARBA" id="ARBA00023098"/>
    </source>
</evidence>
<dbReference type="Gene3D" id="3.40.50.720">
    <property type="entry name" value="NAD(P)-binding Rossmann-like Domain"/>
    <property type="match status" value="1"/>
</dbReference>
<keyword evidence="5" id="KW-0276">Fatty acid metabolism</keyword>
<comment type="similarity">
    <text evidence="2">Belongs to the short-chain dehydrogenases/reductases (SDR) family. FabI subfamily.</text>
</comment>
<evidence type="ECO:0000256" key="8">
    <source>
        <dbReference type="ARBA" id="ARBA00023160"/>
    </source>
</evidence>
<keyword evidence="4" id="KW-0444">Lipid biosynthesis</keyword>